<keyword evidence="2" id="KW-1185">Reference proteome</keyword>
<dbReference type="AlphaFoldDB" id="A0A8J7IR09"/>
<reference evidence="1" key="1">
    <citation type="submission" date="2020-12" db="EMBL/GenBank/DDBJ databases">
        <title>Geomonas sp. Red875, isolated from river sediment.</title>
        <authorList>
            <person name="Xu Z."/>
            <person name="Zhang Z."/>
            <person name="Masuda Y."/>
            <person name="Itoh H."/>
            <person name="Senoo K."/>
        </authorList>
    </citation>
    <scope>NUCLEOTIDE SEQUENCE</scope>
    <source>
        <strain evidence="1">Red875</strain>
    </source>
</reference>
<dbReference type="SUPFAM" id="SSF54909">
    <property type="entry name" value="Dimeric alpha+beta barrel"/>
    <property type="match status" value="2"/>
</dbReference>
<name>A0A8J7IR09_9BACT</name>
<dbReference type="Proteomes" id="UP000636888">
    <property type="component" value="Unassembled WGS sequence"/>
</dbReference>
<evidence type="ECO:0000313" key="2">
    <source>
        <dbReference type="Proteomes" id="UP000636888"/>
    </source>
</evidence>
<proteinExistence type="predicted"/>
<dbReference type="InterPro" id="IPR011008">
    <property type="entry name" value="Dimeric_a/b-barrel"/>
</dbReference>
<sequence>MVSHGLLVKLEAKPGLDAEVEELLMSLVPMVRDEVDTVAWFAIRFGRSEYGIFAAFPDEAARSAHREGRAGRAIVQTDLLHSAPVFRNAVILTNKLPERESLQDDTKGTYFSFTAKTNQEEEVEELLLAAAPLVRDEPRTTTWFALRFDDGEYGVLVTVPDNAARLAHLTGHAPRELAKHALALLSGIHDLHLVNVLAAKVPPHHVSVQLDTRRGMA</sequence>
<protein>
    <recommendedName>
        <fullName evidence="3">Antibiotic biosynthesis monooxygenase</fullName>
    </recommendedName>
</protein>
<evidence type="ECO:0000313" key="1">
    <source>
        <dbReference type="EMBL" id="MBJ6725209.1"/>
    </source>
</evidence>
<comment type="caution">
    <text evidence="1">The sequence shown here is derived from an EMBL/GenBank/DDBJ whole genome shotgun (WGS) entry which is preliminary data.</text>
</comment>
<evidence type="ECO:0008006" key="3">
    <source>
        <dbReference type="Google" id="ProtNLM"/>
    </source>
</evidence>
<gene>
    <name evidence="1" type="ORF">JFN93_10855</name>
</gene>
<dbReference type="EMBL" id="JAEMHM010000008">
    <property type="protein sequence ID" value="MBJ6725209.1"/>
    <property type="molecule type" value="Genomic_DNA"/>
</dbReference>
<dbReference type="RefSeq" id="WP_199384102.1">
    <property type="nucleotide sequence ID" value="NZ_JAEMHM010000008.1"/>
</dbReference>
<accession>A0A8J7IR09</accession>
<dbReference type="Gene3D" id="3.30.70.100">
    <property type="match status" value="2"/>
</dbReference>
<organism evidence="1 2">
    <name type="scientific">Geomesophilobacter sediminis</name>
    <dbReference type="NCBI Taxonomy" id="2798584"/>
    <lineage>
        <taxon>Bacteria</taxon>
        <taxon>Pseudomonadati</taxon>
        <taxon>Thermodesulfobacteriota</taxon>
        <taxon>Desulfuromonadia</taxon>
        <taxon>Geobacterales</taxon>
        <taxon>Geobacteraceae</taxon>
        <taxon>Geomesophilobacter</taxon>
    </lineage>
</organism>